<feature type="compositionally biased region" description="Polar residues" evidence="1">
    <location>
        <begin position="21"/>
        <end position="33"/>
    </location>
</feature>
<evidence type="ECO:0000256" key="1">
    <source>
        <dbReference type="SAM" id="MobiDB-lite"/>
    </source>
</evidence>
<feature type="region of interest" description="Disordered" evidence="1">
    <location>
        <begin position="21"/>
        <end position="46"/>
    </location>
</feature>
<reference evidence="2" key="1">
    <citation type="journal article" date="2019" name="bioRxiv">
        <title>The Genome of the Zebra Mussel, Dreissena polymorpha: A Resource for Invasive Species Research.</title>
        <authorList>
            <person name="McCartney M.A."/>
            <person name="Auch B."/>
            <person name="Kono T."/>
            <person name="Mallez S."/>
            <person name="Zhang Y."/>
            <person name="Obille A."/>
            <person name="Becker A."/>
            <person name="Abrahante J.E."/>
            <person name="Garbe J."/>
            <person name="Badalamenti J.P."/>
            <person name="Herman A."/>
            <person name="Mangelson H."/>
            <person name="Liachko I."/>
            <person name="Sullivan S."/>
            <person name="Sone E.D."/>
            <person name="Koren S."/>
            <person name="Silverstein K.A.T."/>
            <person name="Beckman K.B."/>
            <person name="Gohl D.M."/>
        </authorList>
    </citation>
    <scope>NUCLEOTIDE SEQUENCE</scope>
    <source>
        <strain evidence="2">Duluth1</strain>
        <tissue evidence="2">Whole animal</tissue>
    </source>
</reference>
<evidence type="ECO:0000313" key="3">
    <source>
        <dbReference type="Proteomes" id="UP000828390"/>
    </source>
</evidence>
<gene>
    <name evidence="2" type="ORF">DPMN_170782</name>
</gene>
<name>A0A9D4DWT5_DREPO</name>
<dbReference type="Proteomes" id="UP000828390">
    <property type="component" value="Unassembled WGS sequence"/>
</dbReference>
<sequence length="76" mass="8638">MDKENNTIKAGVKRTRSVISRISDAGTSVSEQKNTPKKKRKSKQIKGVMHKTICKMNKRSISHPIAIAYTKNQRQQ</sequence>
<accession>A0A9D4DWT5</accession>
<dbReference type="AlphaFoldDB" id="A0A9D4DWT5"/>
<proteinExistence type="predicted"/>
<organism evidence="2 3">
    <name type="scientific">Dreissena polymorpha</name>
    <name type="common">Zebra mussel</name>
    <name type="synonym">Mytilus polymorpha</name>
    <dbReference type="NCBI Taxonomy" id="45954"/>
    <lineage>
        <taxon>Eukaryota</taxon>
        <taxon>Metazoa</taxon>
        <taxon>Spiralia</taxon>
        <taxon>Lophotrochozoa</taxon>
        <taxon>Mollusca</taxon>
        <taxon>Bivalvia</taxon>
        <taxon>Autobranchia</taxon>
        <taxon>Heteroconchia</taxon>
        <taxon>Euheterodonta</taxon>
        <taxon>Imparidentia</taxon>
        <taxon>Neoheterodontei</taxon>
        <taxon>Myida</taxon>
        <taxon>Dreissenoidea</taxon>
        <taxon>Dreissenidae</taxon>
        <taxon>Dreissena</taxon>
    </lineage>
</organism>
<dbReference type="EMBL" id="JAIWYP010000009">
    <property type="protein sequence ID" value="KAH3769512.1"/>
    <property type="molecule type" value="Genomic_DNA"/>
</dbReference>
<protein>
    <submittedName>
        <fullName evidence="2">Uncharacterized protein</fullName>
    </submittedName>
</protein>
<comment type="caution">
    <text evidence="2">The sequence shown here is derived from an EMBL/GenBank/DDBJ whole genome shotgun (WGS) entry which is preliminary data.</text>
</comment>
<reference evidence="2" key="2">
    <citation type="submission" date="2020-11" db="EMBL/GenBank/DDBJ databases">
        <authorList>
            <person name="McCartney M.A."/>
            <person name="Auch B."/>
            <person name="Kono T."/>
            <person name="Mallez S."/>
            <person name="Becker A."/>
            <person name="Gohl D.M."/>
            <person name="Silverstein K.A.T."/>
            <person name="Koren S."/>
            <person name="Bechman K.B."/>
            <person name="Herman A."/>
            <person name="Abrahante J.E."/>
            <person name="Garbe J."/>
        </authorList>
    </citation>
    <scope>NUCLEOTIDE SEQUENCE</scope>
    <source>
        <strain evidence="2">Duluth1</strain>
        <tissue evidence="2">Whole animal</tissue>
    </source>
</reference>
<feature type="compositionally biased region" description="Basic residues" evidence="1">
    <location>
        <begin position="35"/>
        <end position="46"/>
    </location>
</feature>
<evidence type="ECO:0000313" key="2">
    <source>
        <dbReference type="EMBL" id="KAH3769512.1"/>
    </source>
</evidence>
<keyword evidence="3" id="KW-1185">Reference proteome</keyword>